<keyword evidence="2" id="KW-1185">Reference proteome</keyword>
<dbReference type="Proteomes" id="UP000053105">
    <property type="component" value="Unassembled WGS sequence"/>
</dbReference>
<protein>
    <submittedName>
        <fullName evidence="1">Uncharacterized protein</fullName>
    </submittedName>
</protein>
<name>A0A0N0BJN0_9HYME</name>
<accession>A0A0N0BJN0</accession>
<organism evidence="1 2">
    <name type="scientific">Melipona quadrifasciata</name>
    <dbReference type="NCBI Taxonomy" id="166423"/>
    <lineage>
        <taxon>Eukaryota</taxon>
        <taxon>Metazoa</taxon>
        <taxon>Ecdysozoa</taxon>
        <taxon>Arthropoda</taxon>
        <taxon>Hexapoda</taxon>
        <taxon>Insecta</taxon>
        <taxon>Pterygota</taxon>
        <taxon>Neoptera</taxon>
        <taxon>Endopterygota</taxon>
        <taxon>Hymenoptera</taxon>
        <taxon>Apocrita</taxon>
        <taxon>Aculeata</taxon>
        <taxon>Apoidea</taxon>
        <taxon>Anthophila</taxon>
        <taxon>Apidae</taxon>
        <taxon>Melipona</taxon>
    </lineage>
</organism>
<evidence type="ECO:0000313" key="2">
    <source>
        <dbReference type="Proteomes" id="UP000053105"/>
    </source>
</evidence>
<reference evidence="1 2" key="1">
    <citation type="submission" date="2015-07" db="EMBL/GenBank/DDBJ databases">
        <title>The genome of Melipona quadrifasciata.</title>
        <authorList>
            <person name="Pan H."/>
            <person name="Kapheim K."/>
        </authorList>
    </citation>
    <scope>NUCLEOTIDE SEQUENCE [LARGE SCALE GENOMIC DNA]</scope>
    <source>
        <strain evidence="1">0111107301</strain>
        <tissue evidence="1">Whole body</tissue>
    </source>
</reference>
<gene>
    <name evidence="1" type="ORF">WN51_09226</name>
</gene>
<dbReference type="AlphaFoldDB" id="A0A0N0BJN0"/>
<proteinExistence type="predicted"/>
<sequence>MRARSTETFLFLGTRVSQVREKLGEKEPVNVQLSTALEKKRRRVSYSSDTALSNNYEFTFFSCNFLVDGHAVD</sequence>
<evidence type="ECO:0000313" key="1">
    <source>
        <dbReference type="EMBL" id="KOX79388.1"/>
    </source>
</evidence>
<dbReference type="EMBL" id="KQ435712">
    <property type="protein sequence ID" value="KOX79388.1"/>
    <property type="molecule type" value="Genomic_DNA"/>
</dbReference>